<accession>A0ABU3UVP5</accession>
<evidence type="ECO:0000256" key="1">
    <source>
        <dbReference type="SAM" id="SignalP"/>
    </source>
</evidence>
<keyword evidence="1" id="KW-0732">Signal</keyword>
<dbReference type="EMBL" id="JARAKF010000001">
    <property type="protein sequence ID" value="MDU8997982.1"/>
    <property type="molecule type" value="Genomic_DNA"/>
</dbReference>
<comment type="caution">
    <text evidence="3">The sequence shown here is derived from an EMBL/GenBank/DDBJ whole genome shotgun (WGS) entry which is preliminary data.</text>
</comment>
<organism evidence="3 4">
    <name type="scientific">Streptomyces mirabilis</name>
    <dbReference type="NCBI Taxonomy" id="68239"/>
    <lineage>
        <taxon>Bacteria</taxon>
        <taxon>Bacillati</taxon>
        <taxon>Actinomycetota</taxon>
        <taxon>Actinomycetes</taxon>
        <taxon>Kitasatosporales</taxon>
        <taxon>Streptomycetaceae</taxon>
        <taxon>Streptomyces</taxon>
    </lineage>
</organism>
<sequence length="401" mass="42696">MYAARSPRPRRGGVRTLAVCAAATALAAAPLGAARAAGTDDTVKVTYRGHEFTVPASWPIVDLEKHPDVCVRFDRHAVYLGTPGDQQQCPAAARGRTEAFLIQPSVVKGRTASENRTARTFRVTADRIAVTAAYAKDRTRIQDILRDAGLPNAAAGTDVTAGAPAAAPLPADATSFRGEGFDACTAPGQTAMDAWRDDSDYGAVGVYIGGVNRACAQSRLTAGWLRTQYANGWRFFPLYVGRQPTSDGGSCKGGCEAITDPAPQGTEAADDAVEQATTLGFPKGTVIYDDLENYTPGSTVTSRVLSYLDAYTKRLHALGYRSGVYGNTSSLVTDLVANKSRVTLPDVLHFARWNGKSTTTDPTIPANLWADHQRIHQYVGDTTETHGGVTISIDRDKLDVG</sequence>
<feature type="domain" description="Rv2525c-like glycoside hydrolase-like" evidence="2">
    <location>
        <begin position="193"/>
        <end position="397"/>
    </location>
</feature>
<reference evidence="3 4" key="1">
    <citation type="submission" date="2023-02" db="EMBL/GenBank/DDBJ databases">
        <authorList>
            <person name="Maleckis M."/>
        </authorList>
    </citation>
    <scope>NUCLEOTIDE SEQUENCE [LARGE SCALE GENOMIC DNA]</scope>
    <source>
        <strain evidence="3 4">P8-A2</strain>
    </source>
</reference>
<gene>
    <name evidence="3" type="ORF">PU648_37670</name>
</gene>
<dbReference type="Pfam" id="PF08924">
    <property type="entry name" value="Rv2525c_GlyHyd-like"/>
    <property type="match status" value="1"/>
</dbReference>
<dbReference type="InterPro" id="IPR015020">
    <property type="entry name" value="Rv2525c-like_Glyco_Hydro-like"/>
</dbReference>
<feature type="chain" id="PRO_5045216194" evidence="1">
    <location>
        <begin position="37"/>
        <end position="401"/>
    </location>
</feature>
<dbReference type="InterPro" id="IPR006311">
    <property type="entry name" value="TAT_signal"/>
</dbReference>
<dbReference type="CDD" id="cd06418">
    <property type="entry name" value="GH25_BacA-like"/>
    <property type="match status" value="1"/>
</dbReference>
<dbReference type="SUPFAM" id="SSF51445">
    <property type="entry name" value="(Trans)glycosidases"/>
    <property type="match status" value="1"/>
</dbReference>
<dbReference type="InterPro" id="IPR017853">
    <property type="entry name" value="GH"/>
</dbReference>
<name>A0ABU3UVP5_9ACTN</name>
<feature type="signal peptide" evidence="1">
    <location>
        <begin position="1"/>
        <end position="36"/>
    </location>
</feature>
<evidence type="ECO:0000313" key="3">
    <source>
        <dbReference type="EMBL" id="MDU8997982.1"/>
    </source>
</evidence>
<dbReference type="Proteomes" id="UP001257627">
    <property type="component" value="Unassembled WGS sequence"/>
</dbReference>
<keyword evidence="4" id="KW-1185">Reference proteome</keyword>
<dbReference type="RefSeq" id="WP_143607850.1">
    <property type="nucleotide sequence ID" value="NZ_CP107955.1"/>
</dbReference>
<protein>
    <submittedName>
        <fullName evidence="3">DUF1906 domain-containing protein</fullName>
    </submittedName>
</protein>
<dbReference type="Gene3D" id="3.20.20.80">
    <property type="entry name" value="Glycosidases"/>
    <property type="match status" value="1"/>
</dbReference>
<evidence type="ECO:0000259" key="2">
    <source>
        <dbReference type="Pfam" id="PF08924"/>
    </source>
</evidence>
<dbReference type="PROSITE" id="PS51318">
    <property type="entry name" value="TAT"/>
    <property type="match status" value="1"/>
</dbReference>
<proteinExistence type="predicted"/>
<evidence type="ECO:0000313" key="4">
    <source>
        <dbReference type="Proteomes" id="UP001257627"/>
    </source>
</evidence>